<evidence type="ECO:0000313" key="2">
    <source>
        <dbReference type="EMBL" id="EFG09595.1"/>
    </source>
</evidence>
<feature type="compositionally biased region" description="Low complexity" evidence="1">
    <location>
        <begin position="101"/>
        <end position="125"/>
    </location>
</feature>
<organism evidence="2 3">
    <name type="scientific">Streptomyces clavuligerus</name>
    <dbReference type="NCBI Taxonomy" id="1901"/>
    <lineage>
        <taxon>Bacteria</taxon>
        <taxon>Bacillati</taxon>
        <taxon>Actinomycetota</taxon>
        <taxon>Actinomycetes</taxon>
        <taxon>Kitasatosporales</taxon>
        <taxon>Streptomycetaceae</taxon>
        <taxon>Streptomyces</taxon>
    </lineage>
</organism>
<sequence>MRSGAGEAERSGAGAPVFRSGAVVVPAGAGAVREGSAERWASVAGAGEVEGACAGFPLSAAVPPSPRAASPLCSPWVLRVAEPSVRTVPPGLRSPLTVKLSPPGSSPEAAATAPTAMAAEAPSSPVRTGRGVRPVERRCRPICCAFLYAAANSARMGDAPRPPPTVWG</sequence>
<dbReference type="EMBL" id="CM000913">
    <property type="protein sequence ID" value="EFG09595.1"/>
    <property type="molecule type" value="Genomic_DNA"/>
</dbReference>
<accession>E2Q8Y1</accession>
<gene>
    <name evidence="2" type="ORF">SCLAV_4524</name>
</gene>
<dbReference type="AlphaFoldDB" id="E2Q8Y1"/>
<keyword evidence="3" id="KW-1185">Reference proteome</keyword>
<feature type="region of interest" description="Disordered" evidence="1">
    <location>
        <begin position="88"/>
        <end position="132"/>
    </location>
</feature>
<evidence type="ECO:0000256" key="1">
    <source>
        <dbReference type="SAM" id="MobiDB-lite"/>
    </source>
</evidence>
<name>E2Q8Y1_STRCL</name>
<reference evidence="2 3" key="1">
    <citation type="journal article" date="2010" name="Genome Biol. Evol.">
        <title>The sequence of a 1.8-mb bacterial linear plasmid reveals a rich evolutionary reservoir of secondary metabolic pathways.</title>
        <authorList>
            <person name="Medema M.H."/>
            <person name="Trefzer A."/>
            <person name="Kovalchuk A."/>
            <person name="van den Berg M."/>
            <person name="Mueller U."/>
            <person name="Heijne W."/>
            <person name="Wu L."/>
            <person name="Alam M.T."/>
            <person name="Ronning C.M."/>
            <person name="Nierman W.C."/>
            <person name="Bovenberg R.A.L."/>
            <person name="Breitling R."/>
            <person name="Takano E."/>
        </authorList>
    </citation>
    <scope>NUCLEOTIDE SEQUENCE [LARGE SCALE GENOMIC DNA]</scope>
    <source>
        <strain evidence="3">ATCC 27064 / DSM 738 / JCM 4710 / NBRC 13307 / NCIMB 12785 / NRRL 3585 / VKM Ac-602</strain>
    </source>
</reference>
<proteinExistence type="predicted"/>
<dbReference type="Proteomes" id="UP000002357">
    <property type="component" value="Chromosome"/>
</dbReference>
<evidence type="ECO:0000313" key="3">
    <source>
        <dbReference type="Proteomes" id="UP000002357"/>
    </source>
</evidence>
<protein>
    <submittedName>
        <fullName evidence="2">Uncharacterized protein</fullName>
    </submittedName>
</protein>